<dbReference type="Pfam" id="PF19765">
    <property type="entry name" value="DUF6252"/>
    <property type="match status" value="1"/>
</dbReference>
<proteinExistence type="predicted"/>
<gene>
    <name evidence="1" type="ORF">FLP_21380</name>
</gene>
<reference evidence="2" key="1">
    <citation type="submission" date="2016-03" db="EMBL/GenBank/DDBJ databases">
        <title>Draft genome sequence of Paenibacillus glacialis DSM 22343.</title>
        <authorList>
            <person name="Shin S.-K."/>
            <person name="Yi H."/>
        </authorList>
    </citation>
    <scope>NUCLEOTIDE SEQUENCE [LARGE SCALE GENOMIC DNA]</scope>
    <source>
        <strain evidence="2">CCUG 60099</strain>
    </source>
</reference>
<comment type="caution">
    <text evidence="1">The sequence shown here is derived from an EMBL/GenBank/DDBJ whole genome shotgun (WGS) entry which is preliminary data.</text>
</comment>
<evidence type="ECO:0000313" key="2">
    <source>
        <dbReference type="Proteomes" id="UP000093343"/>
    </source>
</evidence>
<dbReference type="EMBL" id="LVEN01000046">
    <property type="protein sequence ID" value="OCB69254.1"/>
    <property type="molecule type" value="Genomic_DNA"/>
</dbReference>
<organism evidence="1 2">
    <name type="scientific">Flavobacterium piscis</name>
    <dbReference type="NCBI Taxonomy" id="1114874"/>
    <lineage>
        <taxon>Bacteria</taxon>
        <taxon>Pseudomonadati</taxon>
        <taxon>Bacteroidota</taxon>
        <taxon>Flavobacteriia</taxon>
        <taxon>Flavobacteriales</taxon>
        <taxon>Flavobacteriaceae</taxon>
        <taxon>Flavobacterium</taxon>
    </lineage>
</organism>
<evidence type="ECO:0000313" key="1">
    <source>
        <dbReference type="EMBL" id="OCB69254.1"/>
    </source>
</evidence>
<dbReference type="PROSITE" id="PS51257">
    <property type="entry name" value="PROKAR_LIPOPROTEIN"/>
    <property type="match status" value="1"/>
</dbReference>
<dbReference type="InterPro" id="IPR046219">
    <property type="entry name" value="DUF6252"/>
</dbReference>
<evidence type="ECO:0008006" key="3">
    <source>
        <dbReference type="Google" id="ProtNLM"/>
    </source>
</evidence>
<keyword evidence="2" id="KW-1185">Reference proteome</keyword>
<name>A0ABX2XBW4_9FLAO</name>
<dbReference type="RefSeq" id="WP_065451537.1">
    <property type="nucleotide sequence ID" value="NZ_LVEN01000046.1"/>
</dbReference>
<accession>A0ABX2XBW4</accession>
<protein>
    <recommendedName>
        <fullName evidence="3">DUF4843 domain-containing protein</fullName>
    </recommendedName>
</protein>
<sequence length="160" mass="17753">MKKYIYLLISVFVLASCTEDVKFNTPAFQGLKDNVFWRSQNYTAYTTMDGDLFIEGGLGAEKVSLKLPSTTPQTYILGVNEVATASYSNIFPSETPQFTTGTNLGNGQVVITNFDIENKTISGTFKFTAVNVSEGDNEKPEIQFTEGVFYKVPYTSKVNF</sequence>
<dbReference type="Proteomes" id="UP000093343">
    <property type="component" value="Unassembled WGS sequence"/>
</dbReference>